<proteinExistence type="predicted"/>
<sequence length="72" mass="8084">MVERRVDIAEFACAPSLLLIFIISVFLVEAESTGIPLTLALNKAELIQQLVLVDQNSWLYKICICICFCSYS</sequence>
<accession>A0ABD3B7M6</accession>
<dbReference type="AlphaFoldDB" id="A0ABD3B7M6"/>
<organism evidence="1 2">
    <name type="scientific">Castilleja foliolosa</name>
    <dbReference type="NCBI Taxonomy" id="1961234"/>
    <lineage>
        <taxon>Eukaryota</taxon>
        <taxon>Viridiplantae</taxon>
        <taxon>Streptophyta</taxon>
        <taxon>Embryophyta</taxon>
        <taxon>Tracheophyta</taxon>
        <taxon>Spermatophyta</taxon>
        <taxon>Magnoliopsida</taxon>
        <taxon>eudicotyledons</taxon>
        <taxon>Gunneridae</taxon>
        <taxon>Pentapetalae</taxon>
        <taxon>asterids</taxon>
        <taxon>lamiids</taxon>
        <taxon>Lamiales</taxon>
        <taxon>Orobanchaceae</taxon>
        <taxon>Pedicularideae</taxon>
        <taxon>Castillejinae</taxon>
        <taxon>Castilleja</taxon>
    </lineage>
</organism>
<protein>
    <submittedName>
        <fullName evidence="1">Uncharacterized protein</fullName>
    </submittedName>
</protein>
<gene>
    <name evidence="1" type="ORF">CASFOL_042768</name>
</gene>
<reference evidence="2" key="1">
    <citation type="journal article" date="2024" name="IScience">
        <title>Strigolactones Initiate the Formation of Haustorium-like Structures in Castilleja.</title>
        <authorList>
            <person name="Buerger M."/>
            <person name="Peterson D."/>
            <person name="Chory J."/>
        </authorList>
    </citation>
    <scope>NUCLEOTIDE SEQUENCE [LARGE SCALE GENOMIC DNA]</scope>
</reference>
<evidence type="ECO:0000313" key="1">
    <source>
        <dbReference type="EMBL" id="KAL3613355.1"/>
    </source>
</evidence>
<keyword evidence="2" id="KW-1185">Reference proteome</keyword>
<comment type="caution">
    <text evidence="1">The sequence shown here is derived from an EMBL/GenBank/DDBJ whole genome shotgun (WGS) entry which is preliminary data.</text>
</comment>
<evidence type="ECO:0000313" key="2">
    <source>
        <dbReference type="Proteomes" id="UP001632038"/>
    </source>
</evidence>
<dbReference type="Proteomes" id="UP001632038">
    <property type="component" value="Unassembled WGS sequence"/>
</dbReference>
<dbReference type="EMBL" id="JAVIJP010000132">
    <property type="protein sequence ID" value="KAL3613355.1"/>
    <property type="molecule type" value="Genomic_DNA"/>
</dbReference>
<name>A0ABD3B7M6_9LAMI</name>